<protein>
    <submittedName>
        <fullName evidence="1">Uncharacterized protein</fullName>
    </submittedName>
</protein>
<evidence type="ECO:0000313" key="1">
    <source>
        <dbReference type="EMBL" id="KAG6957416.1"/>
    </source>
</evidence>
<name>A0A8J5M1A7_9STRA</name>
<dbReference type="EMBL" id="JAENGY010000732">
    <property type="protein sequence ID" value="KAG6957416.1"/>
    <property type="molecule type" value="Genomic_DNA"/>
</dbReference>
<sequence>MIQYLSIKQQGFPAGASATQPVDYSTRIVKQKCRKTTNAACHRSASFYSNSTNHYCLAAFRPPLTLLKGVLASLGRLTGKSVTVCNRSRWKWCYSCAITVSSGQHRLSMRPLVNH</sequence>
<dbReference type="Proteomes" id="UP000709295">
    <property type="component" value="Unassembled WGS sequence"/>
</dbReference>
<comment type="caution">
    <text evidence="1">The sequence shown here is derived from an EMBL/GenBank/DDBJ whole genome shotgun (WGS) entry which is preliminary data.</text>
</comment>
<evidence type="ECO:0000313" key="2">
    <source>
        <dbReference type="Proteomes" id="UP000709295"/>
    </source>
</evidence>
<organism evidence="1 2">
    <name type="scientific">Phytophthora aleatoria</name>
    <dbReference type="NCBI Taxonomy" id="2496075"/>
    <lineage>
        <taxon>Eukaryota</taxon>
        <taxon>Sar</taxon>
        <taxon>Stramenopiles</taxon>
        <taxon>Oomycota</taxon>
        <taxon>Peronosporomycetes</taxon>
        <taxon>Peronosporales</taxon>
        <taxon>Peronosporaceae</taxon>
        <taxon>Phytophthora</taxon>
    </lineage>
</organism>
<gene>
    <name evidence="1" type="ORF">JG688_00010987</name>
</gene>
<keyword evidence="2" id="KW-1185">Reference proteome</keyword>
<accession>A0A8J5M1A7</accession>
<proteinExistence type="predicted"/>
<dbReference type="AlphaFoldDB" id="A0A8J5M1A7"/>
<reference evidence="1" key="1">
    <citation type="submission" date="2021-01" db="EMBL/GenBank/DDBJ databases">
        <title>Phytophthora aleatoria, a newly-described species from Pinus radiata is distinct from Phytophthora cactorum isolates based on comparative genomics.</title>
        <authorList>
            <person name="Mcdougal R."/>
            <person name="Panda P."/>
            <person name="Williams N."/>
            <person name="Studholme D.J."/>
        </authorList>
    </citation>
    <scope>NUCLEOTIDE SEQUENCE</scope>
    <source>
        <strain evidence="1">NZFS 4037</strain>
    </source>
</reference>